<evidence type="ECO:0000313" key="4">
    <source>
        <dbReference type="EMBL" id="PIR44637.1"/>
    </source>
</evidence>
<feature type="signal peptide" evidence="2">
    <location>
        <begin position="1"/>
        <end position="36"/>
    </location>
</feature>
<keyword evidence="1" id="KW-0812">Transmembrane</keyword>
<dbReference type="SUPFAM" id="SSF49265">
    <property type="entry name" value="Fibronectin type III"/>
    <property type="match status" value="2"/>
</dbReference>
<protein>
    <recommendedName>
        <fullName evidence="3">DUF11 domain-containing protein</fullName>
    </recommendedName>
</protein>
<gene>
    <name evidence="4" type="ORF">COV10_03995</name>
</gene>
<dbReference type="InterPro" id="IPR051172">
    <property type="entry name" value="Chlamydia_OmcB"/>
</dbReference>
<proteinExistence type="predicted"/>
<feature type="domain" description="DUF11" evidence="3">
    <location>
        <begin position="977"/>
        <end position="1056"/>
    </location>
</feature>
<dbReference type="Proteomes" id="UP000228767">
    <property type="component" value="Unassembled WGS sequence"/>
</dbReference>
<dbReference type="InterPro" id="IPR036116">
    <property type="entry name" value="FN3_sf"/>
</dbReference>
<dbReference type="PANTHER" id="PTHR34819:SF3">
    <property type="entry name" value="CELL SURFACE PROTEIN"/>
    <property type="match status" value="1"/>
</dbReference>
<dbReference type="Pfam" id="PF01345">
    <property type="entry name" value="DUF11"/>
    <property type="match status" value="2"/>
</dbReference>
<feature type="transmembrane region" description="Helical" evidence="1">
    <location>
        <begin position="1123"/>
        <end position="1140"/>
    </location>
</feature>
<feature type="chain" id="PRO_5013655176" description="DUF11 domain-containing protein" evidence="2">
    <location>
        <begin position="37"/>
        <end position="1164"/>
    </location>
</feature>
<evidence type="ECO:0000256" key="2">
    <source>
        <dbReference type="SAM" id="SignalP"/>
    </source>
</evidence>
<accession>A0A2H0RDT8</accession>
<keyword evidence="2" id="KW-0732">Signal</keyword>
<feature type="domain" description="DUF11" evidence="3">
    <location>
        <begin position="863"/>
        <end position="949"/>
    </location>
</feature>
<evidence type="ECO:0000313" key="5">
    <source>
        <dbReference type="Proteomes" id="UP000228767"/>
    </source>
</evidence>
<dbReference type="EMBL" id="PCYI01000025">
    <property type="protein sequence ID" value="PIR44637.1"/>
    <property type="molecule type" value="Genomic_DNA"/>
</dbReference>
<dbReference type="InterPro" id="IPR001434">
    <property type="entry name" value="OmcB-like_DUF11"/>
</dbReference>
<evidence type="ECO:0000256" key="1">
    <source>
        <dbReference type="SAM" id="Phobius"/>
    </source>
</evidence>
<keyword evidence="1" id="KW-1133">Transmembrane helix</keyword>
<reference evidence="4 5" key="1">
    <citation type="submission" date="2017-09" db="EMBL/GenBank/DDBJ databases">
        <title>Depth-based differentiation of microbial function through sediment-hosted aquifers and enrichment of novel symbionts in the deep terrestrial subsurface.</title>
        <authorList>
            <person name="Probst A.J."/>
            <person name="Ladd B."/>
            <person name="Jarett J.K."/>
            <person name="Geller-Mcgrath D.E."/>
            <person name="Sieber C.M."/>
            <person name="Emerson J.B."/>
            <person name="Anantharaman K."/>
            <person name="Thomas B.C."/>
            <person name="Malmstrom R."/>
            <person name="Stieglmeier M."/>
            <person name="Klingl A."/>
            <person name="Woyke T."/>
            <person name="Ryan C.M."/>
            <person name="Banfield J.F."/>
        </authorList>
    </citation>
    <scope>NUCLEOTIDE SEQUENCE [LARGE SCALE GENOMIC DNA]</scope>
    <source>
        <strain evidence="4">CG10_big_fil_rev_8_21_14_0_10_51_16</strain>
    </source>
</reference>
<organism evidence="4 5">
    <name type="scientific">Candidatus Vogelbacteria bacterium CG10_big_fil_rev_8_21_14_0_10_51_16</name>
    <dbReference type="NCBI Taxonomy" id="1975045"/>
    <lineage>
        <taxon>Bacteria</taxon>
        <taxon>Candidatus Vogeliibacteriota</taxon>
    </lineage>
</organism>
<sequence length="1164" mass="122828">MIIQHLLMNTVTRFAKPLFAAFAFLLAFAPGFTAEAAIFNNDVRDFPTLNIVNATQNPNHQGSAWGTSASARPGETVSLEVYYHNNGPTEQDIARNVFTWIQLPTSGATQHSISGGVRADNAAPATGQVSLSIVGGNGTERLEFIPGSVRWYPNQGAQTHAALLQGQSGTELFTSQGLFVGDQHPGWFDQANVVADFRVVQTQTPPAPCPIVTTNPATGITLNSATLQAVIGGLTGTGAGYHFEYGTTPAFGSATVVQAAQNGNVSAFAGNLQPGITYLFRAVLQAPNCPTVFGQPLQFTTLAPQQQIAVTTSPATNITQTVATLNGTLQTNGVANTVRWFEWGSTVSLGNRTPNGTGFDGAFADGIVGLAPATTYYFRAAAQTPNASPVFGQILTFTTLGIQPSCPTTVTMAATGVSQTSATLQASVNGLQGSGTIWFEWGTTASFGGVTPQRTTQNGVFSEPLSGLAPNTTYYFRAVLQSPGCALATGSTLTLQTSQQVTTLAVETIPATNITQSSATLNGTLSASTISGVSRWFEWGASTSLGNSTQTQSAFSSGSFSEHISGLSPNTIYYFRAVARGTNGNIVYGSILSFRTIITTSCPTISVSTFSLEILSQTSVRFRGSTDVSGSTSIIRWFEWGPTPAFGQTTPQQTATGGTFAQEVYSLQPGTTYYVRAVAERTSGYFGGFFDNFFCPSGRQYGSTMTFTTGTPPLPPPPPPAPIPQLVTTQPATNITQNSARLNAVATMSNLPTSGWFEWGQTVALGQQTSEVDLGNFTANTFFAGVNNLQPSTTYYFRAAIRNRANGVTLRGHILTFRTIDRPFIPPSPTPTPTPTPASVRLAIGKEVANISFPNGTTECVAAFIGNTVAYTITVRNTGSVTATDVGIRDTLSPELQFVSASENGSYKENTREVVWVTTLSAGESKQFRLTATVNRVPENTVVTNSASARVGSYSVRSATTHLIVVTEPVTLALVTDRMAAQPGESIAYTAVYRNESRAPINDVSVRVLLPAGATFVSTDGGVYSPQDGSLLIQVGSLTPKQEGRTKFTVRVDDTARAGTTLVTGILMDYRDVAGAQQLQAVNLLPVRIGGEVDGRGGASGITRSTSGGLGAIFGGGFLPDSLLGWLALILIVLALYLVGRRVLRSDIEPRDRVPTRPIDSDIK</sequence>
<dbReference type="NCBIfam" id="TIGR01451">
    <property type="entry name" value="B_ant_repeat"/>
    <property type="match status" value="2"/>
</dbReference>
<name>A0A2H0RDT8_9BACT</name>
<comment type="caution">
    <text evidence="4">The sequence shown here is derived from an EMBL/GenBank/DDBJ whole genome shotgun (WGS) entry which is preliminary data.</text>
</comment>
<dbReference type="InterPro" id="IPR047589">
    <property type="entry name" value="DUF11_rpt"/>
</dbReference>
<dbReference type="AlphaFoldDB" id="A0A2H0RDT8"/>
<keyword evidence="1" id="KW-0472">Membrane</keyword>
<evidence type="ECO:0000259" key="3">
    <source>
        <dbReference type="Pfam" id="PF01345"/>
    </source>
</evidence>
<dbReference type="PANTHER" id="PTHR34819">
    <property type="entry name" value="LARGE CYSTEINE-RICH PERIPLASMIC PROTEIN OMCB"/>
    <property type="match status" value="1"/>
</dbReference>